<dbReference type="EMBL" id="JAYKXP010000003">
    <property type="protein sequence ID" value="KAK7060372.1"/>
    <property type="molecule type" value="Genomic_DNA"/>
</dbReference>
<comment type="caution">
    <text evidence="2">The sequence shown here is derived from an EMBL/GenBank/DDBJ whole genome shotgun (WGS) entry which is preliminary data.</text>
</comment>
<reference evidence="2 3" key="1">
    <citation type="submission" date="2024-01" db="EMBL/GenBank/DDBJ databases">
        <title>A draft genome for a cacao thread blight-causing isolate of Paramarasmius palmivorus.</title>
        <authorList>
            <person name="Baruah I.K."/>
            <person name="Bukari Y."/>
            <person name="Amoako-Attah I."/>
            <person name="Meinhardt L.W."/>
            <person name="Bailey B.A."/>
            <person name="Cohen S.P."/>
        </authorList>
    </citation>
    <scope>NUCLEOTIDE SEQUENCE [LARGE SCALE GENOMIC DNA]</scope>
    <source>
        <strain evidence="2 3">GH-12</strain>
    </source>
</reference>
<dbReference type="Proteomes" id="UP001383192">
    <property type="component" value="Unassembled WGS sequence"/>
</dbReference>
<feature type="region of interest" description="Disordered" evidence="1">
    <location>
        <begin position="75"/>
        <end position="103"/>
    </location>
</feature>
<evidence type="ECO:0000256" key="1">
    <source>
        <dbReference type="SAM" id="MobiDB-lite"/>
    </source>
</evidence>
<gene>
    <name evidence="2" type="ORF">VNI00_001137</name>
</gene>
<sequence length="103" mass="11286">MVACVVPSYAWCSGSDAIPPAALQAQGIIQLPSPSKRSIPSTSKVDPMDIIEISDSDSDNELQRLQARVKELEAKRAHKRVKREPDDKTEVKQESIGTVIDLT</sequence>
<evidence type="ECO:0000313" key="3">
    <source>
        <dbReference type="Proteomes" id="UP001383192"/>
    </source>
</evidence>
<keyword evidence="3" id="KW-1185">Reference proteome</keyword>
<dbReference type="AlphaFoldDB" id="A0AAW0E6M5"/>
<evidence type="ECO:0000313" key="2">
    <source>
        <dbReference type="EMBL" id="KAK7060372.1"/>
    </source>
</evidence>
<protein>
    <submittedName>
        <fullName evidence="2">Uncharacterized protein</fullName>
    </submittedName>
</protein>
<accession>A0AAW0E6M5</accession>
<feature type="compositionally biased region" description="Basic and acidic residues" evidence="1">
    <location>
        <begin position="83"/>
        <end position="93"/>
    </location>
</feature>
<proteinExistence type="predicted"/>
<name>A0AAW0E6M5_9AGAR</name>
<organism evidence="2 3">
    <name type="scientific">Paramarasmius palmivorus</name>
    <dbReference type="NCBI Taxonomy" id="297713"/>
    <lineage>
        <taxon>Eukaryota</taxon>
        <taxon>Fungi</taxon>
        <taxon>Dikarya</taxon>
        <taxon>Basidiomycota</taxon>
        <taxon>Agaricomycotina</taxon>
        <taxon>Agaricomycetes</taxon>
        <taxon>Agaricomycetidae</taxon>
        <taxon>Agaricales</taxon>
        <taxon>Marasmiineae</taxon>
        <taxon>Marasmiaceae</taxon>
        <taxon>Paramarasmius</taxon>
    </lineage>
</organism>